<keyword evidence="4" id="KW-1185">Reference proteome</keyword>
<protein>
    <submittedName>
        <fullName evidence="3">DUF4111 domain-containing protein</fullName>
    </submittedName>
</protein>
<feature type="domain" description="Adenylyltransferase AadA C-terminal" evidence="2">
    <location>
        <begin position="200"/>
        <end position="251"/>
    </location>
</feature>
<dbReference type="InterPro" id="IPR025184">
    <property type="entry name" value="AadA_C"/>
</dbReference>
<name>A0A6I2M4Z8_9BACI</name>
<reference evidence="3 4" key="1">
    <citation type="submission" date="2019-11" db="EMBL/GenBank/DDBJ databases">
        <title>Bacillus idriensis genome.</title>
        <authorList>
            <person name="Konopka E.N."/>
            <person name="Newman J.D."/>
        </authorList>
    </citation>
    <scope>NUCLEOTIDE SEQUENCE [LARGE SCALE GENOMIC DNA]</scope>
    <source>
        <strain evidence="3 4">DSM 19097</strain>
    </source>
</reference>
<dbReference type="GO" id="GO:0016740">
    <property type="term" value="F:transferase activity"/>
    <property type="evidence" value="ECO:0007669"/>
    <property type="project" value="UniProtKB-KW"/>
</dbReference>
<evidence type="ECO:0000256" key="1">
    <source>
        <dbReference type="ARBA" id="ARBA00022679"/>
    </source>
</evidence>
<dbReference type="Proteomes" id="UP000441585">
    <property type="component" value="Unassembled WGS sequence"/>
</dbReference>
<keyword evidence="1" id="KW-0808">Transferase</keyword>
<proteinExistence type="predicted"/>
<dbReference type="EMBL" id="WKKF01000001">
    <property type="protein sequence ID" value="MRX53009.1"/>
    <property type="molecule type" value="Genomic_DNA"/>
</dbReference>
<dbReference type="SUPFAM" id="SSF81301">
    <property type="entry name" value="Nucleotidyltransferase"/>
    <property type="match status" value="1"/>
</dbReference>
<dbReference type="Pfam" id="PF13427">
    <property type="entry name" value="AadA_C"/>
    <property type="match status" value="1"/>
</dbReference>
<dbReference type="AlphaFoldDB" id="A0A6I2M4Z8"/>
<gene>
    <name evidence="3" type="ORF">GJU41_03420</name>
</gene>
<organism evidence="3 4">
    <name type="scientific">Metabacillus idriensis</name>
    <dbReference type="NCBI Taxonomy" id="324768"/>
    <lineage>
        <taxon>Bacteria</taxon>
        <taxon>Bacillati</taxon>
        <taxon>Bacillota</taxon>
        <taxon>Bacilli</taxon>
        <taxon>Bacillales</taxon>
        <taxon>Bacillaceae</taxon>
        <taxon>Metabacillus</taxon>
    </lineage>
</organism>
<sequence>MSQPKLTNERNHIPKDVKEVVDAYLKMLEARLPNVLESFYLSGSVSLGAYQEGVSDLDFYGVVKEKLTETDVEVLKQVHQEMKKQFSTPSLDGMYVTREDLEGRNTRESSCPYFNEGKLQMYRPFRRNWIDAYQLKTYGITIKGLPIKTYNLPADWKHLKTNLVENINGYWLNWVKDCERLTSLQFPGLYVSGSMIEWGVLGVTRLFYSIREEDITSKVGAGEYALRTVPEEYHQIITEALRIRNGNKFSLYSSMIKRRNDALKYMKFVINEC</sequence>
<comment type="caution">
    <text evidence="3">The sequence shown here is derived from an EMBL/GenBank/DDBJ whole genome shotgun (WGS) entry which is preliminary data.</text>
</comment>
<dbReference type="InterPro" id="IPR043519">
    <property type="entry name" value="NT_sf"/>
</dbReference>
<dbReference type="RefSeq" id="WP_154318019.1">
    <property type="nucleotide sequence ID" value="NZ_CAJGAA010000001.1"/>
</dbReference>
<evidence type="ECO:0000313" key="4">
    <source>
        <dbReference type="Proteomes" id="UP000441585"/>
    </source>
</evidence>
<evidence type="ECO:0000313" key="3">
    <source>
        <dbReference type="EMBL" id="MRX53009.1"/>
    </source>
</evidence>
<accession>A0A6I2M4Z8</accession>
<evidence type="ECO:0000259" key="2">
    <source>
        <dbReference type="Pfam" id="PF13427"/>
    </source>
</evidence>